<protein>
    <submittedName>
        <fullName evidence="1">Uncharacterized protein</fullName>
    </submittedName>
</protein>
<sequence>MNNIDAAIDRIKILECPTGEIENRVAGILENYGVAERSKVNISRVKNLDQDQAQAYNVKFQGEDSSIVVLAKSGLDDYVAKVVDAYKK</sequence>
<dbReference type="OrthoDB" id="1911204at2"/>
<organism evidence="1 2">
    <name type="scientific">Ruminiclostridium papyrosolvens C7</name>
    <dbReference type="NCBI Taxonomy" id="1330534"/>
    <lineage>
        <taxon>Bacteria</taxon>
        <taxon>Bacillati</taxon>
        <taxon>Bacillota</taxon>
        <taxon>Clostridia</taxon>
        <taxon>Eubacteriales</taxon>
        <taxon>Oscillospiraceae</taxon>
        <taxon>Ruminiclostridium</taxon>
    </lineage>
</organism>
<dbReference type="STRING" id="1330534.L323_06940"/>
<evidence type="ECO:0000313" key="2">
    <source>
        <dbReference type="Proteomes" id="UP000016860"/>
    </source>
</evidence>
<comment type="caution">
    <text evidence="1">The sequence shown here is derived from an EMBL/GenBank/DDBJ whole genome shotgun (WGS) entry which is preliminary data.</text>
</comment>
<accession>U4R2R5</accession>
<dbReference type="RefSeq" id="WP_020814952.1">
    <property type="nucleotide sequence ID" value="NZ_ATAY01000023.1"/>
</dbReference>
<name>U4R2R5_9FIRM</name>
<proteinExistence type="predicted"/>
<dbReference type="PATRIC" id="fig|1330534.3.peg.1389"/>
<dbReference type="AlphaFoldDB" id="U4R2R5"/>
<dbReference type="Proteomes" id="UP000016860">
    <property type="component" value="Unassembled WGS sequence"/>
</dbReference>
<reference evidence="1 2" key="1">
    <citation type="journal article" date="2013" name="Genome Announc.">
        <title>Draft Genome Sequence of the Cellulolytic Bacterium Clostridium papyrosolvens C7 (ATCC 700395).</title>
        <authorList>
            <person name="Zepeda V."/>
            <person name="Dassa B."/>
            <person name="Borovok I."/>
            <person name="Lamed R."/>
            <person name="Bayer E.A."/>
            <person name="Cate J.H."/>
        </authorList>
    </citation>
    <scope>NUCLEOTIDE SEQUENCE [LARGE SCALE GENOMIC DNA]</scope>
    <source>
        <strain evidence="1 2">C7</strain>
    </source>
</reference>
<evidence type="ECO:0000313" key="1">
    <source>
        <dbReference type="EMBL" id="EPR12797.1"/>
    </source>
</evidence>
<gene>
    <name evidence="1" type="ORF">L323_06940</name>
</gene>
<dbReference type="EMBL" id="ATAY01000023">
    <property type="protein sequence ID" value="EPR12797.1"/>
    <property type="molecule type" value="Genomic_DNA"/>
</dbReference>